<dbReference type="InterPro" id="IPR029472">
    <property type="entry name" value="Copia-like_N"/>
</dbReference>
<proteinExistence type="predicted"/>
<evidence type="ECO:0000259" key="1">
    <source>
        <dbReference type="Pfam" id="PF14244"/>
    </source>
</evidence>
<dbReference type="PANTHER" id="PTHR37610:SF6">
    <property type="entry name" value="GAG-POLYPEPTIDE OF LTR COPIA-TYPE-RELATED"/>
    <property type="match status" value="1"/>
</dbReference>
<reference evidence="2 3" key="1">
    <citation type="journal article" date="2018" name="Mol. Plant">
        <title>The genome of Artemisia annua provides insight into the evolution of Asteraceae family and artemisinin biosynthesis.</title>
        <authorList>
            <person name="Shen Q."/>
            <person name="Zhang L."/>
            <person name="Liao Z."/>
            <person name="Wang S."/>
            <person name="Yan T."/>
            <person name="Shi P."/>
            <person name="Liu M."/>
            <person name="Fu X."/>
            <person name="Pan Q."/>
            <person name="Wang Y."/>
            <person name="Lv Z."/>
            <person name="Lu X."/>
            <person name="Zhang F."/>
            <person name="Jiang W."/>
            <person name="Ma Y."/>
            <person name="Chen M."/>
            <person name="Hao X."/>
            <person name="Li L."/>
            <person name="Tang Y."/>
            <person name="Lv G."/>
            <person name="Zhou Y."/>
            <person name="Sun X."/>
            <person name="Brodelius P.E."/>
            <person name="Rose J.K.C."/>
            <person name="Tang K."/>
        </authorList>
    </citation>
    <scope>NUCLEOTIDE SEQUENCE [LARGE SCALE GENOMIC DNA]</scope>
    <source>
        <strain evidence="3">cv. Huhao1</strain>
        <tissue evidence="2">Leaf</tissue>
    </source>
</reference>
<dbReference type="AlphaFoldDB" id="A0A2U1P1G2"/>
<name>A0A2U1P1G2_ARTAN</name>
<dbReference type="OrthoDB" id="5544992at2759"/>
<dbReference type="PANTHER" id="PTHR37610">
    <property type="entry name" value="CCHC-TYPE DOMAIN-CONTAINING PROTEIN"/>
    <property type="match status" value="1"/>
</dbReference>
<dbReference type="Proteomes" id="UP000245207">
    <property type="component" value="Unassembled WGS sequence"/>
</dbReference>
<feature type="domain" description="Retrotransposon Copia-like N-terminal" evidence="1">
    <location>
        <begin position="17"/>
        <end position="62"/>
    </location>
</feature>
<gene>
    <name evidence="2" type="ORF">CTI12_AA205500</name>
</gene>
<comment type="caution">
    <text evidence="2">The sequence shown here is derived from an EMBL/GenBank/DDBJ whole genome shotgun (WGS) entry which is preliminary data.</text>
</comment>
<sequence>MADATQPALFQNPLYLHPSDGPSSLTVQEKLTGANNYRAWRRAIEIGLSTKRKLGFIKGTVMRSTTDPNLAELWDTCNNMVICWLMGSVSESIARSIMFVGTASEIWQQLERRFSLSDGSRKYKLNKDTYEITQSGGSIGEYYTKMKCVWEELDNLNVLPVIGHVTNEVSVFLTALKATALYGKGSGTKDKCGICGFKWHPPERCLEKVGYPTWHAKYKPPQQRQQYKNGNNQVKNQGMARTAAHVESGSISFTPQQFEQLLKSVQQMKGFNSADEELDHQFVAELHTVVVENRCQPPNANDGVDISSDELGVIDA</sequence>
<organism evidence="2 3">
    <name type="scientific">Artemisia annua</name>
    <name type="common">Sweet wormwood</name>
    <dbReference type="NCBI Taxonomy" id="35608"/>
    <lineage>
        <taxon>Eukaryota</taxon>
        <taxon>Viridiplantae</taxon>
        <taxon>Streptophyta</taxon>
        <taxon>Embryophyta</taxon>
        <taxon>Tracheophyta</taxon>
        <taxon>Spermatophyta</taxon>
        <taxon>Magnoliopsida</taxon>
        <taxon>eudicotyledons</taxon>
        <taxon>Gunneridae</taxon>
        <taxon>Pentapetalae</taxon>
        <taxon>asterids</taxon>
        <taxon>campanulids</taxon>
        <taxon>Asterales</taxon>
        <taxon>Asteraceae</taxon>
        <taxon>Asteroideae</taxon>
        <taxon>Anthemideae</taxon>
        <taxon>Artemisiinae</taxon>
        <taxon>Artemisia</taxon>
    </lineage>
</organism>
<protein>
    <recommendedName>
        <fullName evidence="1">Retrotransposon Copia-like N-terminal domain-containing protein</fullName>
    </recommendedName>
</protein>
<dbReference type="Pfam" id="PF14244">
    <property type="entry name" value="Retrotran_gag_3"/>
    <property type="match status" value="1"/>
</dbReference>
<evidence type="ECO:0000313" key="2">
    <source>
        <dbReference type="EMBL" id="PWA79592.1"/>
    </source>
</evidence>
<dbReference type="EMBL" id="PKPP01001837">
    <property type="protein sequence ID" value="PWA79592.1"/>
    <property type="molecule type" value="Genomic_DNA"/>
</dbReference>
<accession>A0A2U1P1G2</accession>
<keyword evidence="3" id="KW-1185">Reference proteome</keyword>
<evidence type="ECO:0000313" key="3">
    <source>
        <dbReference type="Proteomes" id="UP000245207"/>
    </source>
</evidence>